<sequence length="176" mass="18437">MTARIAIIAMLLAALAVGAGIYYTQVYAFYERLEAEQIGPVALLPVEGEVGVPVEVSGIEAIDSPSSPIRFRACMEVADPDALAGAALTAEEAAPLTAPGWFDCYDAEMIGDALEAGQAQAYLWRGNAPYGIDRVLAVFPDGRAYGWTQLNACGRTVFDGDPAPAGCPPPPPEYAG</sequence>
<dbReference type="InterPro" id="IPR045616">
    <property type="entry name" value="DUF6446"/>
</dbReference>
<reference evidence="1 2" key="1">
    <citation type="submission" date="2018-06" db="EMBL/GenBank/DDBJ databases">
        <title>Genomic Encyclopedia of Type Strains, Phase III (KMG-III): the genomes of soil and plant-associated and newly described type strains.</title>
        <authorList>
            <person name="Whitman W."/>
        </authorList>
    </citation>
    <scope>NUCLEOTIDE SEQUENCE [LARGE SCALE GENOMIC DNA]</scope>
    <source>
        <strain evidence="1 2">CECT 9025</strain>
    </source>
</reference>
<protein>
    <recommendedName>
        <fullName evidence="3">Histidine kinase</fullName>
    </recommendedName>
</protein>
<dbReference type="EMBL" id="QJTE01000001">
    <property type="protein sequence ID" value="PYE85737.1"/>
    <property type="molecule type" value="Genomic_DNA"/>
</dbReference>
<dbReference type="RefSeq" id="WP_110812765.1">
    <property type="nucleotide sequence ID" value="NZ_QJTE01000001.1"/>
</dbReference>
<dbReference type="OrthoDB" id="7819947at2"/>
<evidence type="ECO:0008006" key="3">
    <source>
        <dbReference type="Google" id="ProtNLM"/>
    </source>
</evidence>
<accession>A0A318T180</accession>
<dbReference type="AlphaFoldDB" id="A0A318T180"/>
<evidence type="ECO:0000313" key="2">
    <source>
        <dbReference type="Proteomes" id="UP000248311"/>
    </source>
</evidence>
<organism evidence="1 2">
    <name type="scientific">Pseudoroseicyclus aestuarii</name>
    <dbReference type="NCBI Taxonomy" id="1795041"/>
    <lineage>
        <taxon>Bacteria</taxon>
        <taxon>Pseudomonadati</taxon>
        <taxon>Pseudomonadota</taxon>
        <taxon>Alphaproteobacteria</taxon>
        <taxon>Rhodobacterales</taxon>
        <taxon>Paracoccaceae</taxon>
        <taxon>Pseudoroseicyclus</taxon>
    </lineage>
</organism>
<dbReference type="Pfam" id="PF20044">
    <property type="entry name" value="DUF6446"/>
    <property type="match status" value="1"/>
</dbReference>
<proteinExistence type="predicted"/>
<dbReference type="Proteomes" id="UP000248311">
    <property type="component" value="Unassembled WGS sequence"/>
</dbReference>
<evidence type="ECO:0000313" key="1">
    <source>
        <dbReference type="EMBL" id="PYE85737.1"/>
    </source>
</evidence>
<gene>
    <name evidence="1" type="ORF">DFP88_101409</name>
</gene>
<comment type="caution">
    <text evidence="1">The sequence shown here is derived from an EMBL/GenBank/DDBJ whole genome shotgun (WGS) entry which is preliminary data.</text>
</comment>
<keyword evidence="2" id="KW-1185">Reference proteome</keyword>
<name>A0A318T180_9RHOB</name>